<dbReference type="RefSeq" id="WP_078759105.1">
    <property type="nucleotide sequence ID" value="NZ_FUXP01000013.1"/>
</dbReference>
<evidence type="ECO:0000256" key="4">
    <source>
        <dbReference type="SAM" id="Phobius"/>
    </source>
</evidence>
<evidence type="ECO:0000313" key="7">
    <source>
        <dbReference type="Proteomes" id="UP000190061"/>
    </source>
</evidence>
<dbReference type="Proteomes" id="UP000190061">
    <property type="component" value="Unassembled WGS sequence"/>
</dbReference>
<feature type="transmembrane region" description="Helical" evidence="4">
    <location>
        <begin position="56"/>
        <end position="78"/>
    </location>
</feature>
<comment type="similarity">
    <text evidence="1">Belongs to the glycosyltransferase 2 family.</text>
</comment>
<keyword evidence="4" id="KW-1133">Transmembrane helix</keyword>
<dbReference type="Pfam" id="PF00535">
    <property type="entry name" value="Glycos_transf_2"/>
    <property type="match status" value="1"/>
</dbReference>
<dbReference type="InterPro" id="IPR029044">
    <property type="entry name" value="Nucleotide-diphossugar_trans"/>
</dbReference>
<keyword evidence="2" id="KW-0328">Glycosyltransferase</keyword>
<evidence type="ECO:0000256" key="2">
    <source>
        <dbReference type="ARBA" id="ARBA00022676"/>
    </source>
</evidence>
<dbReference type="EMBL" id="FUXP01000013">
    <property type="protein sequence ID" value="SKA23136.1"/>
    <property type="molecule type" value="Genomic_DNA"/>
</dbReference>
<dbReference type="STRING" id="1122188.SAMN02745674_02564"/>
<dbReference type="PANTHER" id="PTHR43630:SF1">
    <property type="entry name" value="POLY-BETA-1,6-N-ACETYL-D-GLUCOSAMINE SYNTHASE"/>
    <property type="match status" value="1"/>
</dbReference>
<dbReference type="AlphaFoldDB" id="A0A1T4S4V2"/>
<dbReference type="InterPro" id="IPR001173">
    <property type="entry name" value="Glyco_trans_2-like"/>
</dbReference>
<reference evidence="6 7" key="1">
    <citation type="submission" date="2017-02" db="EMBL/GenBank/DDBJ databases">
        <authorList>
            <person name="Peterson S.W."/>
        </authorList>
    </citation>
    <scope>NUCLEOTIDE SEQUENCE [LARGE SCALE GENOMIC DNA]</scope>
    <source>
        <strain evidence="6 7">DSM 21749</strain>
    </source>
</reference>
<organism evidence="6 7">
    <name type="scientific">Lysobacter spongiicola DSM 21749</name>
    <dbReference type="NCBI Taxonomy" id="1122188"/>
    <lineage>
        <taxon>Bacteria</taxon>
        <taxon>Pseudomonadati</taxon>
        <taxon>Pseudomonadota</taxon>
        <taxon>Gammaproteobacteria</taxon>
        <taxon>Lysobacterales</taxon>
        <taxon>Lysobacteraceae</taxon>
        <taxon>Novilysobacter</taxon>
    </lineage>
</organism>
<protein>
    <submittedName>
        <fullName evidence="6">Biofilm PGA synthesis N-glycosyltransferase PgaC</fullName>
    </submittedName>
</protein>
<name>A0A1T4S4V2_9GAMM</name>
<keyword evidence="4" id="KW-0812">Transmembrane</keyword>
<proteinExistence type="inferred from homology"/>
<feature type="transmembrane region" description="Helical" evidence="4">
    <location>
        <begin position="90"/>
        <end position="114"/>
    </location>
</feature>
<feature type="domain" description="Glycosyltransferase 2-like" evidence="5">
    <location>
        <begin position="130"/>
        <end position="305"/>
    </location>
</feature>
<accession>A0A1T4S4V2</accession>
<sequence>MPGYVAPECVADSGGGGKEAGTANAVPHGSTRGEALGLSEPLERGTGFYLPVRAKYAIALVVALTWAALSIWLSLRWLDDLSGLLGRPMAIVVIAFIAYVPGFMNAFLISSILLDKRPERRRLDRYPGVSILVACYNESGNIAATIGSIALQDYAGAMQVLVLDDGSTDDSVAVAEAAIRAAMLRPGHHIELVRGERNIGKAGVLNRGLAMCEHDIVITIDGDSWVYEDAIQRIVERYVADPPGTRAVAGAVLVRNSRENWLTRVQEWDYFHGIAAVKRMQSMYHGTLVAQGAFSLYDRDSLRELGGWPPCVGEDIVVSWALLERGHRIGYCEDAVVFTSVPDELAQFARQRKRWSRGLLEAFKTHPRLLSKARMTLIFIWWNVLFLPLDLVYTFAFIPGVVLALFGHYYIAGIMTLLVLPLAVIWNAFIYRVQHAMFKRQDLKVRRNITGFLSYMLVYSMLLQPICVWGYAAETLGLRKRWGTK</sequence>
<keyword evidence="7" id="KW-1185">Reference proteome</keyword>
<evidence type="ECO:0000259" key="5">
    <source>
        <dbReference type="Pfam" id="PF00535"/>
    </source>
</evidence>
<keyword evidence="4" id="KW-0472">Membrane</keyword>
<feature type="transmembrane region" description="Helical" evidence="4">
    <location>
        <begin position="452"/>
        <end position="472"/>
    </location>
</feature>
<dbReference type="GO" id="GO:0016757">
    <property type="term" value="F:glycosyltransferase activity"/>
    <property type="evidence" value="ECO:0007669"/>
    <property type="project" value="UniProtKB-KW"/>
</dbReference>
<evidence type="ECO:0000256" key="1">
    <source>
        <dbReference type="ARBA" id="ARBA00006739"/>
    </source>
</evidence>
<dbReference type="Gene3D" id="3.90.550.10">
    <property type="entry name" value="Spore Coat Polysaccharide Biosynthesis Protein SpsA, Chain A"/>
    <property type="match status" value="1"/>
</dbReference>
<dbReference type="SUPFAM" id="SSF53448">
    <property type="entry name" value="Nucleotide-diphospho-sugar transferases"/>
    <property type="match status" value="1"/>
</dbReference>
<feature type="transmembrane region" description="Helical" evidence="4">
    <location>
        <begin position="378"/>
        <end position="403"/>
    </location>
</feature>
<evidence type="ECO:0000256" key="3">
    <source>
        <dbReference type="ARBA" id="ARBA00022679"/>
    </source>
</evidence>
<gene>
    <name evidence="6" type="ORF">SAMN02745674_02564</name>
</gene>
<feature type="transmembrane region" description="Helical" evidence="4">
    <location>
        <begin position="409"/>
        <end position="431"/>
    </location>
</feature>
<evidence type="ECO:0000313" key="6">
    <source>
        <dbReference type="EMBL" id="SKA23136.1"/>
    </source>
</evidence>
<dbReference type="OrthoDB" id="9766299at2"/>
<dbReference type="CDD" id="cd06423">
    <property type="entry name" value="CESA_like"/>
    <property type="match status" value="1"/>
</dbReference>
<keyword evidence="3 6" id="KW-0808">Transferase</keyword>
<dbReference type="PANTHER" id="PTHR43630">
    <property type="entry name" value="POLY-BETA-1,6-N-ACETYL-D-GLUCOSAMINE SYNTHASE"/>
    <property type="match status" value="1"/>
</dbReference>